<dbReference type="Gene3D" id="3.30.559.10">
    <property type="entry name" value="Chloramphenicol acetyltransferase-like domain"/>
    <property type="match status" value="1"/>
</dbReference>
<accession>A0A811QNP6</accession>
<proteinExistence type="predicted"/>
<dbReference type="Proteomes" id="UP000604825">
    <property type="component" value="Unassembled WGS sequence"/>
</dbReference>
<organism evidence="3 4">
    <name type="scientific">Miscanthus lutarioriparius</name>
    <dbReference type="NCBI Taxonomy" id="422564"/>
    <lineage>
        <taxon>Eukaryota</taxon>
        <taxon>Viridiplantae</taxon>
        <taxon>Streptophyta</taxon>
        <taxon>Embryophyta</taxon>
        <taxon>Tracheophyta</taxon>
        <taxon>Spermatophyta</taxon>
        <taxon>Magnoliopsida</taxon>
        <taxon>Liliopsida</taxon>
        <taxon>Poales</taxon>
        <taxon>Poaceae</taxon>
        <taxon>PACMAD clade</taxon>
        <taxon>Panicoideae</taxon>
        <taxon>Andropogonodae</taxon>
        <taxon>Andropogoneae</taxon>
        <taxon>Saccharinae</taxon>
        <taxon>Miscanthus</taxon>
    </lineage>
</organism>
<keyword evidence="4" id="KW-1185">Reference proteome</keyword>
<gene>
    <name evidence="3" type="ORF">NCGR_LOCUS41149</name>
</gene>
<evidence type="ECO:0000256" key="1">
    <source>
        <dbReference type="SAM" id="MobiDB-lite"/>
    </source>
</evidence>
<evidence type="ECO:0000256" key="2">
    <source>
        <dbReference type="SAM" id="Phobius"/>
    </source>
</evidence>
<keyword evidence="2" id="KW-0812">Transmembrane</keyword>
<comment type="caution">
    <text evidence="3">The sequence shown here is derived from an EMBL/GenBank/DDBJ whole genome shotgun (WGS) entry which is preliminary data.</text>
</comment>
<feature type="region of interest" description="Disordered" evidence="1">
    <location>
        <begin position="220"/>
        <end position="265"/>
    </location>
</feature>
<evidence type="ECO:0000313" key="4">
    <source>
        <dbReference type="Proteomes" id="UP000604825"/>
    </source>
</evidence>
<dbReference type="EMBL" id="CAJGYO010000010">
    <property type="protein sequence ID" value="CAD6257664.1"/>
    <property type="molecule type" value="Genomic_DNA"/>
</dbReference>
<keyword evidence="2" id="KW-0472">Membrane</keyword>
<dbReference type="GO" id="GO:0016747">
    <property type="term" value="F:acyltransferase activity, transferring groups other than amino-acyl groups"/>
    <property type="evidence" value="ECO:0007669"/>
    <property type="project" value="UniProtKB-ARBA"/>
</dbReference>
<dbReference type="InterPro" id="IPR023213">
    <property type="entry name" value="CAT-like_dom_sf"/>
</dbReference>
<sequence length="265" mass="28614">MNVWWTAGRPTALHDGGVCSVHHVSRGVVADAGILAHEQLDGEDVGLAMDAHAVVGVHVGEDELGVRPLLGHRWNEDDEDEHTCDGGCGWVEDGVCWKRRKDLFTPFAALAALFWLWITGAADRERIVTLALDFRKRMYAPLPLGYYGSSHLTCARADLVSRLPAVAATLDRHVAGVPKDKLWSALEWLHARQQQQEGVLTCAALDHVLIYGAEFEAGVPPTRASMPRGQGRRRGAGARPARGQGRQGTGRGGDAARGGDGQDLP</sequence>
<dbReference type="AlphaFoldDB" id="A0A811QNP6"/>
<name>A0A811QNP6_9POAL</name>
<dbReference type="OrthoDB" id="671439at2759"/>
<feature type="transmembrane region" description="Helical" evidence="2">
    <location>
        <begin position="103"/>
        <end position="122"/>
    </location>
</feature>
<feature type="compositionally biased region" description="Gly residues" evidence="1">
    <location>
        <begin position="245"/>
        <end position="265"/>
    </location>
</feature>
<evidence type="ECO:0000313" key="3">
    <source>
        <dbReference type="EMBL" id="CAD6257664.1"/>
    </source>
</evidence>
<keyword evidence="2" id="KW-1133">Transmembrane helix</keyword>
<reference evidence="3" key="1">
    <citation type="submission" date="2020-10" db="EMBL/GenBank/DDBJ databases">
        <authorList>
            <person name="Han B."/>
            <person name="Lu T."/>
            <person name="Zhao Q."/>
            <person name="Huang X."/>
            <person name="Zhao Y."/>
        </authorList>
    </citation>
    <scope>NUCLEOTIDE SEQUENCE</scope>
</reference>
<protein>
    <submittedName>
        <fullName evidence="3">Uncharacterized protein</fullName>
    </submittedName>
</protein>